<gene>
    <name evidence="2" type="ORF">CUESP1_1407</name>
</gene>
<reference evidence="2 3" key="1">
    <citation type="submission" date="2016-11" db="EMBL/GenBank/DDBJ databases">
        <authorList>
            <person name="Manzoor S."/>
        </authorList>
    </citation>
    <scope>NUCLEOTIDE SEQUENCE [LARGE SCALE GENOMIC DNA]</scope>
    <source>
        <strain evidence="2">Clostridium ultunense strain Esp</strain>
    </source>
</reference>
<feature type="transmembrane region" description="Helical" evidence="1">
    <location>
        <begin position="7"/>
        <end position="27"/>
    </location>
</feature>
<dbReference type="EMBL" id="LT669839">
    <property type="protein sequence ID" value="SHD76778.1"/>
    <property type="molecule type" value="Genomic_DNA"/>
</dbReference>
<name>M1Z6C6_9FIRM</name>
<evidence type="ECO:0008006" key="4">
    <source>
        <dbReference type="Google" id="ProtNLM"/>
    </source>
</evidence>
<feature type="transmembrane region" description="Helical" evidence="1">
    <location>
        <begin position="39"/>
        <end position="56"/>
    </location>
</feature>
<evidence type="ECO:0000256" key="1">
    <source>
        <dbReference type="SAM" id="Phobius"/>
    </source>
</evidence>
<dbReference type="HOGENOM" id="CLU_078433_0_0_9"/>
<keyword evidence="1" id="KW-1133">Transmembrane helix</keyword>
<keyword evidence="1" id="KW-0472">Membrane</keyword>
<evidence type="ECO:0000313" key="3">
    <source>
        <dbReference type="Proteomes" id="UP000245423"/>
    </source>
</evidence>
<organism evidence="2 3">
    <name type="scientific">[Clostridium] ultunense Esp</name>
    <dbReference type="NCBI Taxonomy" id="1288971"/>
    <lineage>
        <taxon>Bacteria</taxon>
        <taxon>Bacillati</taxon>
        <taxon>Bacillota</taxon>
        <taxon>Tissierellia</taxon>
        <taxon>Tissierellales</taxon>
        <taxon>Tepidimicrobiaceae</taxon>
        <taxon>Schnuerera</taxon>
    </lineage>
</organism>
<keyword evidence="3" id="KW-1185">Reference proteome</keyword>
<proteinExistence type="predicted"/>
<dbReference type="AlphaFoldDB" id="M1Z6C6"/>
<dbReference type="RefSeq" id="WP_005582792.1">
    <property type="nucleotide sequence ID" value="NZ_LT669839.1"/>
</dbReference>
<protein>
    <recommendedName>
        <fullName evidence="4">DUF5668 domain-containing protein</fullName>
    </recommendedName>
</protein>
<accession>M1Z6C6</accession>
<dbReference type="Proteomes" id="UP000245423">
    <property type="component" value="Chromosome 1"/>
</dbReference>
<feature type="transmembrane region" description="Helical" evidence="1">
    <location>
        <begin position="68"/>
        <end position="89"/>
    </location>
</feature>
<evidence type="ECO:0000313" key="2">
    <source>
        <dbReference type="EMBL" id="SHD76778.1"/>
    </source>
</evidence>
<keyword evidence="1" id="KW-0812">Transmembrane</keyword>
<dbReference type="OrthoDB" id="1707123at2"/>
<sequence length="305" mass="34886">MQKRRVGTISMALVLIAFGILIFISQISKVSAVELGMKFWPAILFLIGGEILWYSYRYKEEDIKIKYDIFSIFIVLVIVGVNLAIYGLIETGMMDKINSMVWAQTFSYKIPNEEIQINEDIKKIIINPPNYSNLTLRTEKDNKILLAGSLDITADSEDKAKELLRNEYIKTNRSGDTLYISFVDRYIHGNGINNVYPRDFSLIIPENREVEINGGNDLQLIVNNINKDWVIDNVNRTKIRLKKATDVKITATVDNREALRGNAKWNIIENNNEDFLNIKGELAYGEGNSRINILNSDEIVVDEIE</sequence>